<dbReference type="SUPFAM" id="SSF52540">
    <property type="entry name" value="P-loop containing nucleoside triphosphate hydrolases"/>
    <property type="match status" value="1"/>
</dbReference>
<dbReference type="GO" id="GO:0140663">
    <property type="term" value="F:ATP-dependent FeS chaperone activity"/>
    <property type="evidence" value="ECO:0007669"/>
    <property type="project" value="InterPro"/>
</dbReference>
<dbReference type="InterPro" id="IPR044304">
    <property type="entry name" value="NUBPL-like"/>
</dbReference>
<dbReference type="OrthoDB" id="9809679at2"/>
<organism evidence="7 8">
    <name type="scientific">Liberibacter asiaticus (strain psy62)</name>
    <dbReference type="NCBI Taxonomy" id="537021"/>
    <lineage>
        <taxon>Bacteria</taxon>
        <taxon>Pseudomonadati</taxon>
        <taxon>Pseudomonadota</taxon>
        <taxon>Alphaproteobacteria</taxon>
        <taxon>Hyphomicrobiales</taxon>
        <taxon>Rhizobiaceae</taxon>
        <taxon>Liberibacter</taxon>
    </lineage>
</organism>
<dbReference type="GO" id="GO:0005524">
    <property type="term" value="F:ATP binding"/>
    <property type="evidence" value="ECO:0007669"/>
    <property type="project" value="UniProtKB-UniRule"/>
</dbReference>
<dbReference type="RefSeq" id="WP_015824922.1">
    <property type="nucleotide sequence ID" value="NC_012985.3"/>
</dbReference>
<dbReference type="AlphaFoldDB" id="C6XG01"/>
<dbReference type="CDD" id="cd02037">
    <property type="entry name" value="Mrp_NBP35"/>
    <property type="match status" value="1"/>
</dbReference>
<dbReference type="GO" id="GO:0016226">
    <property type="term" value="P:iron-sulfur cluster assembly"/>
    <property type="evidence" value="ECO:0007669"/>
    <property type="project" value="InterPro"/>
</dbReference>
<dbReference type="InterPro" id="IPR027417">
    <property type="entry name" value="P-loop_NTPase"/>
</dbReference>
<sequence length="341" mass="37631">MNQILKNQIVDSLKVLSIPGEKNNIVEMQRLSEIFIVHNTVYLSITVPHTIAHQLQSLRSNAQQIIQNIPTVKNAVVTLTENKNPPQQRNNLNVKKFVAVASGKGGVGKSTTVVNIACALKNKGKNVAILDADVYGPSIPKLLKISGKVEISDKKFLKPKENYGIKIMSMASLVDENVAMIWRGPMVQSAIMHMLHNVVWGQLDFLLIDMPPGTGDAHLTIAQKIPLSGVVIVSTPQDLALIDVKRAISMYQKMNIPIIGMIENMSYFLASDTGKKYDLFGNGGARFEAEKIGIPFLESVPFDMDVRVLSDLGIPIVVHNMNSATSEIYQEISDRIQQFFV</sequence>
<dbReference type="SMR" id="C6XG01"/>
<dbReference type="InterPro" id="IPR019591">
    <property type="entry name" value="Mrp/NBP35_ATP-bd"/>
</dbReference>
<dbReference type="PANTHER" id="PTHR42961:SF2">
    <property type="entry name" value="IRON-SULFUR PROTEIN NUBPL"/>
    <property type="match status" value="1"/>
</dbReference>
<reference evidence="7 8" key="2">
    <citation type="journal article" date="2011" name="Appl. Environ. Microbiol.">
        <title>Diversity and plasticity of the intracellular plant pathogen and insect symbiont, 'Candidatus Liberibacter asiaticus', revealed by hyper variable prophage genes with intragenic tandem repeats.</title>
        <authorList>
            <person name="Zhou L."/>
            <person name="Powell C.A."/>
            <person name="Hoffman M.T."/>
            <person name="Li W."/>
            <person name="Fan G."/>
            <person name="Liu B."/>
            <person name="Lin H."/>
            <person name="Duan Y."/>
        </authorList>
    </citation>
    <scope>NUCLEOTIDE SEQUENCE [LARGE SCALE GENOMIC DNA]</scope>
    <source>
        <strain evidence="8">psy62</strain>
    </source>
</reference>
<dbReference type="STRING" id="537021.CLIBASIA_03620"/>
<evidence type="ECO:0000313" key="7">
    <source>
        <dbReference type="EMBL" id="ACT57304.1"/>
    </source>
</evidence>
<dbReference type="HAMAP" id="MF_02040">
    <property type="entry name" value="Mrp_NBP35"/>
    <property type="match status" value="1"/>
</dbReference>
<dbReference type="HOGENOM" id="CLU_024839_0_0_5"/>
<gene>
    <name evidence="7" type="ordered locus">CLIBASIA_03620</name>
</gene>
<dbReference type="EMBL" id="CP001677">
    <property type="protein sequence ID" value="ACT57304.1"/>
    <property type="molecule type" value="Genomic_DNA"/>
</dbReference>
<dbReference type="Gene3D" id="3.40.50.300">
    <property type="entry name" value="P-loop containing nucleotide triphosphate hydrolases"/>
    <property type="match status" value="1"/>
</dbReference>
<dbReference type="eggNOG" id="COG0489">
    <property type="taxonomic scope" value="Bacteria"/>
</dbReference>
<proteinExistence type="inferred from homology"/>
<keyword evidence="1 6" id="KW-0479">Metal-binding</keyword>
<dbReference type="InterPro" id="IPR033756">
    <property type="entry name" value="YlxH/NBP35"/>
</dbReference>
<comment type="subunit">
    <text evidence="6">Homodimer.</text>
</comment>
<comment type="function">
    <text evidence="6">Binds and transfers iron-sulfur (Fe-S) clusters to target apoproteins. Can hydrolyze ATP.</text>
</comment>
<dbReference type="GeneID" id="93077066"/>
<evidence type="ECO:0000256" key="5">
    <source>
        <dbReference type="ARBA" id="ARBA00023014"/>
    </source>
</evidence>
<dbReference type="Pfam" id="PF10609">
    <property type="entry name" value="ParA"/>
    <property type="match status" value="1"/>
</dbReference>
<keyword evidence="5 6" id="KW-0411">Iron-sulfur</keyword>
<comment type="similarity">
    <text evidence="6">Belongs to the Mrp/NBP35 ATP-binding proteins family.</text>
</comment>
<keyword evidence="6" id="KW-0378">Hydrolase</keyword>
<name>C6XG01_LIBAP</name>
<keyword evidence="2 6" id="KW-0547">Nucleotide-binding</keyword>
<evidence type="ECO:0000313" key="8">
    <source>
        <dbReference type="Proteomes" id="UP000002744"/>
    </source>
</evidence>
<evidence type="ECO:0000256" key="3">
    <source>
        <dbReference type="ARBA" id="ARBA00022840"/>
    </source>
</evidence>
<keyword evidence="4 6" id="KW-0408">Iron</keyword>
<evidence type="ECO:0000256" key="2">
    <source>
        <dbReference type="ARBA" id="ARBA00022741"/>
    </source>
</evidence>
<dbReference type="InterPro" id="IPR034904">
    <property type="entry name" value="FSCA_dom_sf"/>
</dbReference>
<dbReference type="SUPFAM" id="SSF117916">
    <property type="entry name" value="Fe-S cluster assembly (FSCA) domain-like"/>
    <property type="match status" value="1"/>
</dbReference>
<feature type="binding site" evidence="6">
    <location>
        <begin position="103"/>
        <end position="110"/>
    </location>
    <ligand>
        <name>ATP</name>
        <dbReference type="ChEBI" id="CHEBI:30616"/>
    </ligand>
</feature>
<accession>C6XG01</accession>
<dbReference type="FunFam" id="3.40.50.300:FF:001278">
    <property type="entry name" value="Iron-sulfur cluster carrier protein"/>
    <property type="match status" value="1"/>
</dbReference>
<dbReference type="GO" id="GO:0051539">
    <property type="term" value="F:4 iron, 4 sulfur cluster binding"/>
    <property type="evidence" value="ECO:0007669"/>
    <property type="project" value="TreeGrafter"/>
</dbReference>
<dbReference type="GO" id="GO:0046872">
    <property type="term" value="F:metal ion binding"/>
    <property type="evidence" value="ECO:0007669"/>
    <property type="project" value="UniProtKB-KW"/>
</dbReference>
<evidence type="ECO:0000256" key="6">
    <source>
        <dbReference type="HAMAP-Rule" id="MF_02040"/>
    </source>
</evidence>
<dbReference type="PROSITE" id="PS01215">
    <property type="entry name" value="MRP"/>
    <property type="match status" value="1"/>
</dbReference>
<dbReference type="PANTHER" id="PTHR42961">
    <property type="entry name" value="IRON-SULFUR PROTEIN NUBPL"/>
    <property type="match status" value="1"/>
</dbReference>
<evidence type="ECO:0000256" key="1">
    <source>
        <dbReference type="ARBA" id="ARBA00022723"/>
    </source>
</evidence>
<reference evidence="7 8" key="1">
    <citation type="journal article" date="2009" name="Mol. Plant Microbe Interact.">
        <title>Complete genome sequence of citrus huanglongbing bacterium, 'Candidatus Liberibacter asiaticus' obtained through metagenomics.</title>
        <authorList>
            <person name="Duan Y."/>
            <person name="Zhou L."/>
            <person name="Hall D.G."/>
            <person name="Li W."/>
            <person name="Doddapaneni H."/>
            <person name="Lin H."/>
            <person name="Liu L."/>
            <person name="Vahling C.M."/>
            <person name="Gabriel D.W."/>
            <person name="Williams K.P."/>
            <person name="Dickerman A."/>
            <person name="Sun Y."/>
            <person name="Gottwald T."/>
        </authorList>
    </citation>
    <scope>NUCLEOTIDE SEQUENCE [LARGE SCALE GENOMIC DNA]</scope>
    <source>
        <strain evidence="8">psy62</strain>
    </source>
</reference>
<evidence type="ECO:0000256" key="4">
    <source>
        <dbReference type="ARBA" id="ARBA00023004"/>
    </source>
</evidence>
<dbReference type="GO" id="GO:0016887">
    <property type="term" value="F:ATP hydrolysis activity"/>
    <property type="evidence" value="ECO:0007669"/>
    <property type="project" value="UniProtKB-UniRule"/>
</dbReference>
<dbReference type="InterPro" id="IPR000808">
    <property type="entry name" value="Mrp-like_CS"/>
</dbReference>
<dbReference type="KEGG" id="las:CLIBASIA_03620"/>
<dbReference type="Proteomes" id="UP000002744">
    <property type="component" value="Chromosome"/>
</dbReference>
<protein>
    <recommendedName>
        <fullName evidence="6">Iron-sulfur cluster carrier protein</fullName>
    </recommendedName>
</protein>
<keyword evidence="3 6" id="KW-0067">ATP-binding</keyword>